<dbReference type="Proteomes" id="UP000658382">
    <property type="component" value="Unassembled WGS sequence"/>
</dbReference>
<protein>
    <recommendedName>
        <fullName evidence="4">YppG-like protein</fullName>
    </recommendedName>
</protein>
<gene>
    <name evidence="2" type="ORF">GCM10007063_28670</name>
</gene>
<keyword evidence="3" id="KW-1185">Reference proteome</keyword>
<name>A0A917Q106_9BACI</name>
<proteinExistence type="predicted"/>
<dbReference type="EMBL" id="BMNQ01000054">
    <property type="protein sequence ID" value="GGK04610.1"/>
    <property type="molecule type" value="Genomic_DNA"/>
</dbReference>
<reference evidence="2" key="1">
    <citation type="journal article" date="2014" name="Int. J. Syst. Evol. Microbiol.">
        <title>Complete genome sequence of Corynebacterium casei LMG S-19264T (=DSM 44701T), isolated from a smear-ripened cheese.</title>
        <authorList>
            <consortium name="US DOE Joint Genome Institute (JGI-PGF)"/>
            <person name="Walter F."/>
            <person name="Albersmeier A."/>
            <person name="Kalinowski J."/>
            <person name="Ruckert C."/>
        </authorList>
    </citation>
    <scope>NUCLEOTIDE SEQUENCE</scope>
    <source>
        <strain evidence="2">JCM 12580</strain>
    </source>
</reference>
<feature type="compositionally biased region" description="Pro residues" evidence="1">
    <location>
        <begin position="13"/>
        <end position="30"/>
    </location>
</feature>
<dbReference type="AlphaFoldDB" id="A0A917Q106"/>
<evidence type="ECO:0000313" key="2">
    <source>
        <dbReference type="EMBL" id="GGK04610.1"/>
    </source>
</evidence>
<dbReference type="Pfam" id="PF14179">
    <property type="entry name" value="YppG"/>
    <property type="match status" value="1"/>
</dbReference>
<evidence type="ECO:0008006" key="4">
    <source>
        <dbReference type="Google" id="ProtNLM"/>
    </source>
</evidence>
<evidence type="ECO:0000256" key="1">
    <source>
        <dbReference type="SAM" id="MobiDB-lite"/>
    </source>
</evidence>
<feature type="region of interest" description="Disordered" evidence="1">
    <location>
        <begin position="1"/>
        <end position="40"/>
    </location>
</feature>
<evidence type="ECO:0000313" key="3">
    <source>
        <dbReference type="Proteomes" id="UP000658382"/>
    </source>
</evidence>
<organism evidence="2 3">
    <name type="scientific">Lentibacillus kapialis</name>
    <dbReference type="NCBI Taxonomy" id="340214"/>
    <lineage>
        <taxon>Bacteria</taxon>
        <taxon>Bacillati</taxon>
        <taxon>Bacillota</taxon>
        <taxon>Bacilli</taxon>
        <taxon>Bacillales</taxon>
        <taxon>Bacillaceae</taxon>
        <taxon>Lentibacillus</taxon>
    </lineage>
</organism>
<comment type="caution">
    <text evidence="2">The sequence shown here is derived from an EMBL/GenBank/DDBJ whole genome shotgun (WGS) entry which is preliminary data.</text>
</comment>
<reference evidence="2" key="2">
    <citation type="submission" date="2020-09" db="EMBL/GenBank/DDBJ databases">
        <authorList>
            <person name="Sun Q."/>
            <person name="Ohkuma M."/>
        </authorList>
    </citation>
    <scope>NUCLEOTIDE SEQUENCE</scope>
    <source>
        <strain evidence="2">JCM 12580</strain>
    </source>
</reference>
<feature type="compositionally biased region" description="Basic and acidic residues" evidence="1">
    <location>
        <begin position="1"/>
        <end position="12"/>
    </location>
</feature>
<dbReference type="InterPro" id="IPR025555">
    <property type="entry name" value="YppG"/>
</dbReference>
<accession>A0A917Q106</accession>
<sequence length="83" mass="9499">MIYLGRPREPMPPRRPLMPPPHPPMHPSRPPMQRSPHSAGQNILNHFRDQEGNLDIDKITTTAQQVGKLYGQVSPLVTKFIKR</sequence>